<feature type="compositionally biased region" description="Polar residues" evidence="2">
    <location>
        <begin position="1189"/>
        <end position="1202"/>
    </location>
</feature>
<sequence>MYKTLCTDQASDVQKVKEENAKYKEKLEKRAKRRNVKEAPFDAFADHFAMTDKLEEQIEMYKERLAEKETEFEELNQRKRKIEEDNSKLLKRHSELRKTALREFKFVRSQLAEAKSEVDVLRLQCQTKKERMNMYHSIYLKRYRYHKQVNESEAEKHNRMRLEKEAAERRYSSEQNGLIRGDQWDERQYFRVFFGKDHAETQTERIKVRSAGVATTDENWKRLENDFERLQIQKAKEYYDKNMKSVKPDDLRKVFTDEKKVQTLDLLSPERRSFATQADIPVSFSPIQVSTVQDIMKKISEKYKIHIVRNDEVSDAKVTTLLTRNASSSTAEDQTSGSKLSNASEHIPKKADFVEREISCVETEQRSKLNREFKRIELRKRLSSTKSDSDSFSPNRGSPKKRPKLTVTSSPLRLTRQAKQNAKQFLGMRGKTEKDTVNTLPSFDPVTLEFSEHLVRIEESQERLTPRRFEKFATDLTFGETRDESTELTEGALANEILIQLNSAEPQSSDKSESERDWTSAESSIESCTESGDIDTSEKEDGELDDTIEESEVEASILEEGEIENSIEEPVPEEGKYSGHIQESQKKVQESKDEEEDKEKAASTKQWVSGELDQGASRPSDKAQFGDLSVESKTVSSDEQNCLDDRNSSTVFSQSACVLPDTSFNAEDKENQKSLQSHISADPLSGLTLSSESSSATSAEVIDTSSKTSSGSQEYSVSQSSITSLDAACSLFGKNLSLIPEFQEDLEIEEIPMDLNDSKTSVSAEPALQIDDSSQKSEAQISIEEIASTDGSRKRASTPVHDDTLSSVASIENKDVSMDESQDKSDLSLSSNSYSYQEVPEHSTSLSTSNSSEGSRLEETVIESTATEQSTVDQSTELFAEIDSASTSRRPIVIDCRAATEFDYTVELTNDSCSISSFSKDRSNENIEQSSSSVSEGKSQASSKAVKSPASISRNLTVNQTTPDNSFELGKPTGSAKRKSTTPQKLDISELPSAKRKKAAENRRLRRSKRGSKNRKPSSETDDDHKSVKEKPKRLSPRQARREKQIQAKPNLENTPPNKVRAVKQLQLEPSSNSNSPLFIPKSSNIDKQRVPLTTLTRLPCTTSEEKITSEDDGITYCRSDQLFQNTASRRIPSVRRASEASVAGPGGSEGFDPTTDDDAARSGFSPIREKIRQVGFQETMKDLGLDLSMNTSYTTSGSQTRSNKEKQTPTTPKTGPKEQYFRDLGLDLSASREPLSTGGTVAQTNCTQDTAEKLQARRNLNSENGFGPSINQIEKQLKDQEEVSDAAEMILFLMEKSKSFTSAMLEPNTDLLRNLPTYLENVCASTEKLVPDLVPAFAPVINCPSPAGSSPPGYSSVDEDSLSEYPVQS</sequence>
<feature type="compositionally biased region" description="Basic and acidic residues" evidence="2">
    <location>
        <begin position="508"/>
        <end position="519"/>
    </location>
</feature>
<feature type="compositionally biased region" description="Low complexity" evidence="2">
    <location>
        <begin position="687"/>
        <end position="700"/>
    </location>
</feature>
<feature type="region of interest" description="Disordered" evidence="2">
    <location>
        <begin position="1188"/>
        <end position="1220"/>
    </location>
</feature>
<proteinExistence type="predicted"/>
<accession>A0ABN7T2F0</accession>
<dbReference type="Proteomes" id="UP001158576">
    <property type="component" value="Chromosome 2"/>
</dbReference>
<evidence type="ECO:0000313" key="4">
    <source>
        <dbReference type="Proteomes" id="UP001158576"/>
    </source>
</evidence>
<feature type="region of interest" description="Disordered" evidence="2">
    <location>
        <begin position="1135"/>
        <end position="1176"/>
    </location>
</feature>
<feature type="region of interest" description="Disordered" evidence="2">
    <location>
        <begin position="1346"/>
        <end position="1370"/>
    </location>
</feature>
<gene>
    <name evidence="3" type="ORF">OKIOD_LOCUS15025</name>
</gene>
<feature type="region of interest" description="Disordered" evidence="2">
    <location>
        <begin position="324"/>
        <end position="344"/>
    </location>
</feature>
<feature type="compositionally biased region" description="Polar residues" evidence="2">
    <location>
        <begin position="520"/>
        <end position="530"/>
    </location>
</feature>
<feature type="region of interest" description="Disordered" evidence="2">
    <location>
        <begin position="750"/>
        <end position="875"/>
    </location>
</feature>
<feature type="region of interest" description="Disordered" evidence="2">
    <location>
        <begin position="915"/>
        <end position="1059"/>
    </location>
</feature>
<feature type="compositionally biased region" description="Low complexity" evidence="2">
    <location>
        <begin position="827"/>
        <end position="854"/>
    </location>
</feature>
<protein>
    <submittedName>
        <fullName evidence="3">Oidioi.mRNA.OKI2018_I69.chr2.g6260.t1.cds</fullName>
    </submittedName>
</protein>
<feature type="compositionally biased region" description="Basic and acidic residues" evidence="2">
    <location>
        <begin position="573"/>
        <end position="591"/>
    </location>
</feature>
<feature type="compositionally biased region" description="Low complexity" evidence="2">
    <location>
        <begin position="384"/>
        <end position="393"/>
    </location>
</feature>
<feature type="region of interest" description="Disordered" evidence="2">
    <location>
        <begin position="668"/>
        <end position="717"/>
    </location>
</feature>
<evidence type="ECO:0000256" key="1">
    <source>
        <dbReference type="SAM" id="Coils"/>
    </source>
</evidence>
<feature type="compositionally biased region" description="Low complexity" evidence="2">
    <location>
        <begin position="926"/>
        <end position="944"/>
    </location>
</feature>
<feature type="compositionally biased region" description="Basic residues" evidence="2">
    <location>
        <begin position="994"/>
        <end position="1016"/>
    </location>
</feature>
<reference evidence="3 4" key="1">
    <citation type="submission" date="2021-04" db="EMBL/GenBank/DDBJ databases">
        <authorList>
            <person name="Bliznina A."/>
        </authorList>
    </citation>
    <scope>NUCLEOTIDE SEQUENCE [LARGE SCALE GENOMIC DNA]</scope>
</reference>
<name>A0ABN7T2F0_OIKDI</name>
<feature type="region of interest" description="Disordered" evidence="2">
    <location>
        <begin position="384"/>
        <end position="410"/>
    </location>
</feature>
<evidence type="ECO:0000313" key="3">
    <source>
        <dbReference type="EMBL" id="CAG5111995.1"/>
    </source>
</evidence>
<feature type="compositionally biased region" description="Polar residues" evidence="2">
    <location>
        <begin position="862"/>
        <end position="875"/>
    </location>
</feature>
<evidence type="ECO:0000256" key="2">
    <source>
        <dbReference type="SAM" id="MobiDB-lite"/>
    </source>
</evidence>
<feature type="compositionally biased region" description="Basic and acidic residues" evidence="2">
    <location>
        <begin position="1017"/>
        <end position="1030"/>
    </location>
</feature>
<feature type="compositionally biased region" description="Polar residues" evidence="2">
    <location>
        <begin position="631"/>
        <end position="640"/>
    </location>
</feature>
<feature type="compositionally biased region" description="Low complexity" evidence="2">
    <location>
        <begin position="1346"/>
        <end position="1357"/>
    </location>
</feature>
<feature type="compositionally biased region" description="Polar residues" evidence="2">
    <location>
        <begin position="950"/>
        <end position="965"/>
    </location>
</feature>
<feature type="compositionally biased region" description="Basic and acidic residues" evidence="2">
    <location>
        <begin position="812"/>
        <end position="826"/>
    </location>
</feature>
<feature type="compositionally biased region" description="Acidic residues" evidence="2">
    <location>
        <begin position="532"/>
        <end position="572"/>
    </location>
</feature>
<keyword evidence="4" id="KW-1185">Reference proteome</keyword>
<feature type="coiled-coil region" evidence="1">
    <location>
        <begin position="13"/>
        <end position="170"/>
    </location>
</feature>
<keyword evidence="1" id="KW-0175">Coiled coil</keyword>
<feature type="region of interest" description="Disordered" evidence="2">
    <location>
        <begin position="502"/>
        <end position="647"/>
    </location>
</feature>
<organism evidence="3 4">
    <name type="scientific">Oikopleura dioica</name>
    <name type="common">Tunicate</name>
    <dbReference type="NCBI Taxonomy" id="34765"/>
    <lineage>
        <taxon>Eukaryota</taxon>
        <taxon>Metazoa</taxon>
        <taxon>Chordata</taxon>
        <taxon>Tunicata</taxon>
        <taxon>Appendicularia</taxon>
        <taxon>Copelata</taxon>
        <taxon>Oikopleuridae</taxon>
        <taxon>Oikopleura</taxon>
    </lineage>
</organism>
<dbReference type="EMBL" id="OU015567">
    <property type="protein sequence ID" value="CAG5111995.1"/>
    <property type="molecule type" value="Genomic_DNA"/>
</dbReference>